<feature type="region of interest" description="Disordered" evidence="2">
    <location>
        <begin position="78"/>
        <end position="104"/>
    </location>
</feature>
<keyword evidence="1" id="KW-0175">Coiled coil</keyword>
<keyword evidence="4" id="KW-1185">Reference proteome</keyword>
<name>A0A8K0GH81_IGNLU</name>
<evidence type="ECO:0000256" key="2">
    <source>
        <dbReference type="SAM" id="MobiDB-lite"/>
    </source>
</evidence>
<feature type="compositionally biased region" description="Polar residues" evidence="2">
    <location>
        <begin position="168"/>
        <end position="192"/>
    </location>
</feature>
<feature type="region of interest" description="Disordered" evidence="2">
    <location>
        <begin position="117"/>
        <end position="192"/>
    </location>
</feature>
<evidence type="ECO:0000256" key="1">
    <source>
        <dbReference type="SAM" id="Coils"/>
    </source>
</evidence>
<evidence type="ECO:0000313" key="4">
    <source>
        <dbReference type="Proteomes" id="UP000801492"/>
    </source>
</evidence>
<feature type="compositionally biased region" description="Low complexity" evidence="2">
    <location>
        <begin position="126"/>
        <end position="136"/>
    </location>
</feature>
<sequence length="214" mass="24572">MSERNSHHKLLDKLQNEKVYLTNQLEKLKISERSLKNKLQQALSRNSSACNTQNYLSKRTSPLNVCEPNVDTIYQRKKSDSLKRNKRAQIRPSSRSVSPQIKGEDVWKRLSENIRLPSNRAKSRSRSSSMSSTRQSLKYLGIGSTEVSPAPSRRQSRRQSPHSGQSSVQSFKSEIQKNKITSRIPSPTCSRSVSPDLMQKVNKMFSHSRRIRKF</sequence>
<dbReference type="AlphaFoldDB" id="A0A8K0GH81"/>
<comment type="caution">
    <text evidence="3">The sequence shown here is derived from an EMBL/GenBank/DDBJ whole genome shotgun (WGS) entry which is preliminary data.</text>
</comment>
<evidence type="ECO:0000313" key="3">
    <source>
        <dbReference type="EMBL" id="KAF2899744.1"/>
    </source>
</evidence>
<dbReference type="EMBL" id="VTPC01002653">
    <property type="protein sequence ID" value="KAF2899744.1"/>
    <property type="molecule type" value="Genomic_DNA"/>
</dbReference>
<organism evidence="3 4">
    <name type="scientific">Ignelater luminosus</name>
    <name type="common">Cucubano</name>
    <name type="synonym">Pyrophorus luminosus</name>
    <dbReference type="NCBI Taxonomy" id="2038154"/>
    <lineage>
        <taxon>Eukaryota</taxon>
        <taxon>Metazoa</taxon>
        <taxon>Ecdysozoa</taxon>
        <taxon>Arthropoda</taxon>
        <taxon>Hexapoda</taxon>
        <taxon>Insecta</taxon>
        <taxon>Pterygota</taxon>
        <taxon>Neoptera</taxon>
        <taxon>Endopterygota</taxon>
        <taxon>Coleoptera</taxon>
        <taxon>Polyphaga</taxon>
        <taxon>Elateriformia</taxon>
        <taxon>Elateroidea</taxon>
        <taxon>Elateridae</taxon>
        <taxon>Agrypninae</taxon>
        <taxon>Pyrophorini</taxon>
        <taxon>Ignelater</taxon>
    </lineage>
</organism>
<reference evidence="3" key="1">
    <citation type="submission" date="2019-08" db="EMBL/GenBank/DDBJ databases">
        <title>The genome of the North American firefly Photinus pyralis.</title>
        <authorList>
            <consortium name="Photinus pyralis genome working group"/>
            <person name="Fallon T.R."/>
            <person name="Sander Lower S.E."/>
            <person name="Weng J.-K."/>
        </authorList>
    </citation>
    <scope>NUCLEOTIDE SEQUENCE</scope>
    <source>
        <strain evidence="3">TRF0915ILg1</strain>
        <tissue evidence="3">Whole body</tissue>
    </source>
</reference>
<feature type="coiled-coil region" evidence="1">
    <location>
        <begin position="11"/>
        <end position="45"/>
    </location>
</feature>
<accession>A0A8K0GH81</accession>
<dbReference type="OrthoDB" id="568137at2759"/>
<dbReference type="Proteomes" id="UP000801492">
    <property type="component" value="Unassembled WGS sequence"/>
</dbReference>
<proteinExistence type="predicted"/>
<protein>
    <submittedName>
        <fullName evidence="3">Uncharacterized protein</fullName>
    </submittedName>
</protein>
<gene>
    <name evidence="3" type="ORF">ILUMI_06428</name>
</gene>